<proteinExistence type="predicted"/>
<dbReference type="STRING" id="2018661.A0A2A2KGS4"/>
<evidence type="ECO:0000256" key="2">
    <source>
        <dbReference type="SAM" id="SignalP"/>
    </source>
</evidence>
<evidence type="ECO:0000313" key="3">
    <source>
        <dbReference type="EMBL" id="PAV73053.1"/>
    </source>
</evidence>
<feature type="region of interest" description="Disordered" evidence="1">
    <location>
        <begin position="203"/>
        <end position="229"/>
    </location>
</feature>
<keyword evidence="4" id="KW-1185">Reference proteome</keyword>
<reference evidence="3 4" key="1">
    <citation type="journal article" date="2017" name="Curr. Biol.">
        <title>Genome architecture and evolution of a unichromosomal asexual nematode.</title>
        <authorList>
            <person name="Fradin H."/>
            <person name="Zegar C."/>
            <person name="Gutwein M."/>
            <person name="Lucas J."/>
            <person name="Kovtun M."/>
            <person name="Corcoran D."/>
            <person name="Baugh L.R."/>
            <person name="Kiontke K."/>
            <person name="Gunsalus K."/>
            <person name="Fitch D.H."/>
            <person name="Piano F."/>
        </authorList>
    </citation>
    <scope>NUCLEOTIDE SEQUENCE [LARGE SCALE GENOMIC DNA]</scope>
    <source>
        <strain evidence="3">PF1309</strain>
    </source>
</reference>
<organism evidence="3 4">
    <name type="scientific">Diploscapter pachys</name>
    <dbReference type="NCBI Taxonomy" id="2018661"/>
    <lineage>
        <taxon>Eukaryota</taxon>
        <taxon>Metazoa</taxon>
        <taxon>Ecdysozoa</taxon>
        <taxon>Nematoda</taxon>
        <taxon>Chromadorea</taxon>
        <taxon>Rhabditida</taxon>
        <taxon>Rhabditina</taxon>
        <taxon>Rhabditomorpha</taxon>
        <taxon>Rhabditoidea</taxon>
        <taxon>Rhabditidae</taxon>
        <taxon>Diploscapter</taxon>
    </lineage>
</organism>
<name>A0A2A2KGS4_9BILA</name>
<keyword evidence="2" id="KW-0732">Signal</keyword>
<dbReference type="AlphaFoldDB" id="A0A2A2KGS4"/>
<comment type="caution">
    <text evidence="3">The sequence shown here is derived from an EMBL/GenBank/DDBJ whole genome shotgun (WGS) entry which is preliminary data.</text>
</comment>
<dbReference type="PRINTS" id="PR01228">
    <property type="entry name" value="EGGSHELL"/>
</dbReference>
<feature type="chain" id="PRO_5012900705" evidence="2">
    <location>
        <begin position="20"/>
        <end position="293"/>
    </location>
</feature>
<sequence>MKQSRSSLVLLALVGASYAAPSKVEKPSKTIEDAVVIDDDAELISKYKALVHKDMGMRRRNPFNGFGNGGYGSYGRGGSGSGYGNGGGPWDNFNGGYGQGGYGGGPDNYGPMGGYGGGSYGGGGGGGPDYPYSPYGGGGYGNGGWNNGGGPGGYGGNGGGWGGPMGGYGGGNSGYGPMGGGMGDGYGPSGGFGGGSGYGPMGGMGGMGGGGGGRKLPKRRMQRQEVGERIEDEEMKTSTSEYEYTRKSFTLRIAQSSYQQHFQLQFTGKLQFLITSQFQTRLSAIVGSLNYYF</sequence>
<dbReference type="Proteomes" id="UP000218231">
    <property type="component" value="Unassembled WGS sequence"/>
</dbReference>
<dbReference type="EMBL" id="LIAE01008670">
    <property type="protein sequence ID" value="PAV73053.1"/>
    <property type="molecule type" value="Genomic_DNA"/>
</dbReference>
<feature type="signal peptide" evidence="2">
    <location>
        <begin position="1"/>
        <end position="19"/>
    </location>
</feature>
<protein>
    <submittedName>
        <fullName evidence="3">Uncharacterized protein</fullName>
    </submittedName>
</protein>
<evidence type="ECO:0000256" key="1">
    <source>
        <dbReference type="SAM" id="MobiDB-lite"/>
    </source>
</evidence>
<evidence type="ECO:0000313" key="4">
    <source>
        <dbReference type="Proteomes" id="UP000218231"/>
    </source>
</evidence>
<feature type="compositionally biased region" description="Gly residues" evidence="1">
    <location>
        <begin position="203"/>
        <end position="214"/>
    </location>
</feature>
<gene>
    <name evidence="3" type="ORF">WR25_13469</name>
</gene>
<accession>A0A2A2KGS4</accession>